<dbReference type="AlphaFoldDB" id="A0A7G9WGB3"/>
<proteinExistence type="predicted"/>
<dbReference type="Proteomes" id="UP000516046">
    <property type="component" value="Chromosome"/>
</dbReference>
<dbReference type="RefSeq" id="WP_212506789.1">
    <property type="nucleotide sequence ID" value="NZ_CP060696.1"/>
</dbReference>
<sequence length="110" mass="12372">MVLDLSNGGLMCSGLDAVEFFEMLAAGEDIDIDAKTPEFCEAYDKALNRLRYEVRKSVPVHPKVIKAKYRGQSNRYSCGHCGFDLRPSDLAIYKFCPNCGREILHKEPTP</sequence>
<reference evidence="1 2" key="1">
    <citation type="submission" date="2020-08" db="EMBL/GenBank/DDBJ databases">
        <authorList>
            <person name="Ren C."/>
            <person name="Gu Y."/>
            <person name="Xu Y."/>
        </authorList>
    </citation>
    <scope>NUCLEOTIDE SEQUENCE [LARGE SCALE GENOMIC DNA]</scope>
    <source>
        <strain evidence="1 2">LBM18003</strain>
    </source>
</reference>
<evidence type="ECO:0000313" key="2">
    <source>
        <dbReference type="Proteomes" id="UP000516046"/>
    </source>
</evidence>
<gene>
    <name evidence="1" type="ORF">H6X83_12480</name>
</gene>
<protein>
    <submittedName>
        <fullName evidence="1">Uncharacterized protein</fullName>
    </submittedName>
</protein>
<dbReference type="EMBL" id="CP060696">
    <property type="protein sequence ID" value="QNO17725.1"/>
    <property type="molecule type" value="Genomic_DNA"/>
</dbReference>
<dbReference type="KEGG" id="caml:H6X83_12480"/>
<name>A0A7G9WGB3_9FIRM</name>
<organism evidence="1 2">
    <name type="scientific">Caproicibacterium amylolyticum</name>
    <dbReference type="NCBI Taxonomy" id="2766537"/>
    <lineage>
        <taxon>Bacteria</taxon>
        <taxon>Bacillati</taxon>
        <taxon>Bacillota</taxon>
        <taxon>Clostridia</taxon>
        <taxon>Eubacteriales</taxon>
        <taxon>Oscillospiraceae</taxon>
        <taxon>Caproicibacterium</taxon>
    </lineage>
</organism>
<evidence type="ECO:0000313" key="1">
    <source>
        <dbReference type="EMBL" id="QNO17725.1"/>
    </source>
</evidence>
<accession>A0A7G9WGB3</accession>
<keyword evidence="2" id="KW-1185">Reference proteome</keyword>